<dbReference type="Pfam" id="PF09479">
    <property type="entry name" value="Flg_new"/>
    <property type="match status" value="1"/>
</dbReference>
<evidence type="ECO:0000256" key="1">
    <source>
        <dbReference type="ARBA" id="ARBA00004196"/>
    </source>
</evidence>
<protein>
    <submittedName>
        <fullName evidence="4">IdeS/Mac family cysteine endopeptidase</fullName>
        <ecNumber evidence="4">3.4.22.-</ecNumber>
    </submittedName>
</protein>
<feature type="domain" description="Ig protease IdeS" evidence="3">
    <location>
        <begin position="427"/>
        <end position="502"/>
    </location>
</feature>
<dbReference type="Gene3D" id="3.90.70.10">
    <property type="entry name" value="Cysteine proteinases"/>
    <property type="match status" value="1"/>
</dbReference>
<evidence type="ECO:0000259" key="3">
    <source>
        <dbReference type="Pfam" id="PF09028"/>
    </source>
</evidence>
<name>A0A9D2GTG5_9BACT</name>
<dbReference type="Pfam" id="PF09028">
    <property type="entry name" value="Mac-1"/>
    <property type="match status" value="2"/>
</dbReference>
<accession>A0A9D2GTG5</accession>
<dbReference type="SUPFAM" id="SSF54001">
    <property type="entry name" value="Cysteine proteinases"/>
    <property type="match status" value="1"/>
</dbReference>
<dbReference type="InterPro" id="IPR038765">
    <property type="entry name" value="Papain-like_cys_pep_sf"/>
</dbReference>
<dbReference type="InterPro" id="IPR013378">
    <property type="entry name" value="InlB-like_B-rpt"/>
</dbReference>
<dbReference type="InterPro" id="IPR015117">
    <property type="entry name" value="IdeS"/>
</dbReference>
<keyword evidence="4" id="KW-0378">Hydrolase</keyword>
<feature type="region of interest" description="Disordered" evidence="2">
    <location>
        <begin position="1"/>
        <end position="132"/>
    </location>
</feature>
<dbReference type="EC" id="3.4.22.-" evidence="4"/>
<dbReference type="AlphaFoldDB" id="A0A9D2GTG5"/>
<dbReference type="InterPro" id="IPR042229">
    <property type="entry name" value="Listeria/Bacterioides_rpt_sf"/>
</dbReference>
<feature type="compositionally biased region" description="Low complexity" evidence="2">
    <location>
        <begin position="117"/>
        <end position="128"/>
    </location>
</feature>
<feature type="compositionally biased region" description="Polar residues" evidence="2">
    <location>
        <begin position="105"/>
        <end position="116"/>
    </location>
</feature>
<gene>
    <name evidence="4" type="ORF">H9804_07365</name>
</gene>
<dbReference type="GO" id="GO:0030313">
    <property type="term" value="C:cell envelope"/>
    <property type="evidence" value="ECO:0007669"/>
    <property type="project" value="UniProtKB-SubCell"/>
</dbReference>
<comment type="caution">
    <text evidence="4">The sequence shown here is derived from an EMBL/GenBank/DDBJ whole genome shotgun (WGS) entry which is preliminary data.</text>
</comment>
<dbReference type="EMBL" id="DXAQ01000114">
    <property type="protein sequence ID" value="HIZ89748.1"/>
    <property type="molecule type" value="Genomic_DNA"/>
</dbReference>
<dbReference type="GO" id="GO:0008233">
    <property type="term" value="F:peptidase activity"/>
    <property type="evidence" value="ECO:0007669"/>
    <property type="project" value="InterPro"/>
</dbReference>
<proteinExistence type="predicted"/>
<feature type="compositionally biased region" description="Low complexity" evidence="2">
    <location>
        <begin position="15"/>
        <end position="52"/>
    </location>
</feature>
<reference evidence="4" key="1">
    <citation type="journal article" date="2021" name="PeerJ">
        <title>Extensive microbial diversity within the chicken gut microbiome revealed by metagenomics and culture.</title>
        <authorList>
            <person name="Gilroy R."/>
            <person name="Ravi A."/>
            <person name="Getino M."/>
            <person name="Pursley I."/>
            <person name="Horton D.L."/>
            <person name="Alikhan N.F."/>
            <person name="Baker D."/>
            <person name="Gharbi K."/>
            <person name="Hall N."/>
            <person name="Watson M."/>
            <person name="Adriaenssens E.M."/>
            <person name="Foster-Nyarko E."/>
            <person name="Jarju S."/>
            <person name="Secka A."/>
            <person name="Antonio M."/>
            <person name="Oren A."/>
            <person name="Chaudhuri R.R."/>
            <person name="La Ragione R."/>
            <person name="Hildebrand F."/>
            <person name="Pallen M.J."/>
        </authorList>
    </citation>
    <scope>NUCLEOTIDE SEQUENCE</scope>
    <source>
        <strain evidence="4">ChiW4-1371</strain>
    </source>
</reference>
<evidence type="ECO:0000313" key="5">
    <source>
        <dbReference type="Proteomes" id="UP000824176"/>
    </source>
</evidence>
<dbReference type="Proteomes" id="UP000824176">
    <property type="component" value="Unassembled WGS sequence"/>
</dbReference>
<sequence>MLLMFYGCADDSKDSSNINNSSITSESDNSSSSGGDEIINPDDNSGNSGNNDEVTNPDENEGNTGIEVTNPDENEGNTGSEVTNPDENEGNSGSEVTNPDENEGNTDSGVTNPDENTGSTGSSDDISSLPNIPPLEAETQRYIILNANGGTGGYDGYAYKIMDINNKTNIPLNTFTNNGYEFLGWSENKDAVDPKYLDGDLYAVTGNVILYAVWGKSEEVVTVTIDFTDAKNIGMPNKFSYRKGSSAVLPELAAFKSGLIPVGYTKTLNSMQADYLPGDIFSDEADTTLYIAFSDGRCLDCKGQTIWVKGVNVDENSWVNKYGYAGQTVRWEANKSNWFDIYQFQYNMCWAATASNLLLWWHSQNKKYIDAYNPELNSKFEYHYDSRGRFAFSYLFDNEFRQYWENVGGQQNAGLIWFLVGQNDRGGGGYFKDVFKGKVMTKTIDNLNKVTFNYYMTDALKHNKGISFGILNPGSHAITGWGAKYDEEGFIEEIYTSNSQTESDIADIDGGGPGGLDRDKVYYKNNNVDYPTLNGNTVPLMSLYTFSLGQEYWEEYFKERGITIE</sequence>
<reference evidence="4" key="2">
    <citation type="submission" date="2021-04" db="EMBL/GenBank/DDBJ databases">
        <authorList>
            <person name="Gilroy R."/>
        </authorList>
    </citation>
    <scope>NUCLEOTIDE SEQUENCE</scope>
    <source>
        <strain evidence="4">ChiW4-1371</strain>
    </source>
</reference>
<evidence type="ECO:0000313" key="4">
    <source>
        <dbReference type="EMBL" id="HIZ89748.1"/>
    </source>
</evidence>
<evidence type="ECO:0000256" key="2">
    <source>
        <dbReference type="SAM" id="MobiDB-lite"/>
    </source>
</evidence>
<dbReference type="Gene3D" id="2.60.40.4270">
    <property type="entry name" value="Listeria-Bacteroides repeat domain"/>
    <property type="match status" value="1"/>
</dbReference>
<feature type="domain" description="Ig protease IdeS" evidence="3">
    <location>
        <begin position="331"/>
        <end position="373"/>
    </location>
</feature>
<comment type="subcellular location">
    <subcellularLocation>
        <location evidence="1">Cell envelope</location>
    </subcellularLocation>
</comment>
<organism evidence="4 5">
    <name type="scientific">Candidatus Mucispirillum faecigallinarum</name>
    <dbReference type="NCBI Taxonomy" id="2838699"/>
    <lineage>
        <taxon>Bacteria</taxon>
        <taxon>Pseudomonadati</taxon>
        <taxon>Deferribacterota</taxon>
        <taxon>Deferribacteres</taxon>
        <taxon>Deferribacterales</taxon>
        <taxon>Mucispirillaceae</taxon>
        <taxon>Mucispirillum</taxon>
    </lineage>
</organism>